<evidence type="ECO:0000256" key="1">
    <source>
        <dbReference type="SAM" id="MobiDB-lite"/>
    </source>
</evidence>
<gene>
    <name evidence="2" type="ORF">DA075_24475</name>
</gene>
<dbReference type="Proteomes" id="UP000244755">
    <property type="component" value="Chromosome 1"/>
</dbReference>
<organism evidence="2 3">
    <name type="scientific">Methylobacterium currus</name>
    <dbReference type="NCBI Taxonomy" id="2051553"/>
    <lineage>
        <taxon>Bacteria</taxon>
        <taxon>Pseudomonadati</taxon>
        <taxon>Pseudomonadota</taxon>
        <taxon>Alphaproteobacteria</taxon>
        <taxon>Hyphomicrobiales</taxon>
        <taxon>Methylobacteriaceae</taxon>
        <taxon>Methylobacterium</taxon>
    </lineage>
</organism>
<accession>A0A2R4WQ40</accession>
<evidence type="ECO:0000313" key="2">
    <source>
        <dbReference type="EMBL" id="AWB23657.1"/>
    </source>
</evidence>
<reference evidence="2 3" key="1">
    <citation type="submission" date="2018-04" db="EMBL/GenBank/DDBJ databases">
        <title>Methylobacterium sp. PR1016A genome.</title>
        <authorList>
            <person name="Park W."/>
        </authorList>
    </citation>
    <scope>NUCLEOTIDE SEQUENCE [LARGE SCALE GENOMIC DNA]</scope>
    <source>
        <strain evidence="2 3">PR1016A</strain>
    </source>
</reference>
<dbReference type="EMBL" id="CP028843">
    <property type="protein sequence ID" value="AWB23657.1"/>
    <property type="molecule type" value="Genomic_DNA"/>
</dbReference>
<proteinExistence type="predicted"/>
<dbReference type="KEGG" id="mee:DA075_24475"/>
<keyword evidence="3" id="KW-1185">Reference proteome</keyword>
<dbReference type="AlphaFoldDB" id="A0A2R4WQ40"/>
<protein>
    <submittedName>
        <fullName evidence="2">Uncharacterized protein</fullName>
    </submittedName>
</protein>
<sequence>MKERPATALLLTWPLPRSSSPFERARYGAQALPPDAPLPGEGRQARVGHDLAADDVLAQGSHGALDRAQAAMEALFGRQGIVSQGLAHDVGMAPGCRKRAASHAVRPSRSFERERSAQ</sequence>
<feature type="region of interest" description="Disordered" evidence="1">
    <location>
        <begin position="99"/>
        <end position="118"/>
    </location>
</feature>
<feature type="compositionally biased region" description="Basic and acidic residues" evidence="1">
    <location>
        <begin position="109"/>
        <end position="118"/>
    </location>
</feature>
<evidence type="ECO:0000313" key="3">
    <source>
        <dbReference type="Proteomes" id="UP000244755"/>
    </source>
</evidence>
<name>A0A2R4WQ40_9HYPH</name>